<dbReference type="EMBL" id="AP023098">
    <property type="protein sequence ID" value="BCE82376.1"/>
    <property type="molecule type" value="Genomic_DNA"/>
</dbReference>
<evidence type="ECO:0000313" key="3">
    <source>
        <dbReference type="EMBL" id="BCE82376.1"/>
    </source>
</evidence>
<reference evidence="2" key="2">
    <citation type="submission" date="2020-05" db="EMBL/GenBank/DDBJ databases">
        <title>Complete genome sequence of Bradyrhizobium diazoefficiens XF3 isolated from soybean nodule.</title>
        <authorList>
            <person name="Noda R."/>
            <person name="Kakizaki K."/>
            <person name="Minamisawa K."/>
        </authorList>
    </citation>
    <scope>NUCLEOTIDE SEQUENCE</scope>
    <source>
        <strain evidence="2">XF3</strain>
    </source>
</reference>
<proteinExistence type="predicted"/>
<accession>A0A809YUM4</accession>
<dbReference type="EMBL" id="AP023098">
    <property type="protein sequence ID" value="BCE85307.1"/>
    <property type="molecule type" value="Genomic_DNA"/>
</dbReference>
<reference evidence="1" key="1">
    <citation type="submission" date="2020-05" db="EMBL/GenBank/DDBJ databases">
        <title>Complete genome sequence of Bradyrhizobium diazoefficiens XF2 isolated from soybean nodule.</title>
        <authorList>
            <person name="Noda R."/>
            <person name="Kakizaki K."/>
            <person name="Minamisawa K."/>
        </authorList>
    </citation>
    <scope>NUCLEOTIDE SEQUENCE</scope>
    <source>
        <strain evidence="1">XF2</strain>
    </source>
</reference>
<dbReference type="EMBL" id="AP023092">
    <property type="protein sequence ID" value="BCE32990.1"/>
    <property type="molecule type" value="Genomic_DNA"/>
</dbReference>
<reference evidence="3" key="3">
    <citation type="submission" date="2020-05" db="EMBL/GenBank/DDBJ databases">
        <title>Complete genome sequence of Bradyrhizobium diazoefficiens XF9 isolated from soybean nodule.</title>
        <authorList>
            <person name="Noda R."/>
            <person name="Kakizaki K."/>
            <person name="Minamisawa K."/>
        </authorList>
    </citation>
    <scope>NUCLEOTIDE SEQUENCE</scope>
    <source>
        <strain evidence="3">XF9</strain>
    </source>
</reference>
<gene>
    <name evidence="1" type="ORF">XF2B_67590</name>
    <name evidence="2" type="ORF">XF3B_67990</name>
    <name evidence="3" type="ORF">XF9B_37970</name>
    <name evidence="4" type="ORF">XF9B_67280</name>
</gene>
<sequence>MKKITKSRLHLLLEIERIIGGECYNAKTQNWGPNGVFEGEGRHFPYPITFIGSDGNKIKRKNVDNSLSAEMAITGYYAFGANQLLIMRALDKVIRHLEDNHGLSIS</sequence>
<dbReference type="AlphaFoldDB" id="A0A809YUM4"/>
<organism evidence="2">
    <name type="scientific">Bradyrhizobium diazoefficiens</name>
    <dbReference type="NCBI Taxonomy" id="1355477"/>
    <lineage>
        <taxon>Bacteria</taxon>
        <taxon>Pseudomonadati</taxon>
        <taxon>Pseudomonadota</taxon>
        <taxon>Alphaproteobacteria</taxon>
        <taxon>Hyphomicrobiales</taxon>
        <taxon>Nitrobacteraceae</taxon>
        <taxon>Bradyrhizobium</taxon>
    </lineage>
</organism>
<evidence type="ECO:0000313" key="4">
    <source>
        <dbReference type="EMBL" id="BCE85307.1"/>
    </source>
</evidence>
<name>A0A809YUM4_9BRAD</name>
<dbReference type="EMBL" id="AP023093">
    <property type="protein sequence ID" value="BCE41768.1"/>
    <property type="molecule type" value="Genomic_DNA"/>
</dbReference>
<dbReference type="RefSeq" id="WP_182872325.1">
    <property type="nucleotide sequence ID" value="NZ_AP022639.1"/>
</dbReference>
<protein>
    <submittedName>
        <fullName evidence="2">Uncharacterized protein</fullName>
    </submittedName>
</protein>
<evidence type="ECO:0000313" key="2">
    <source>
        <dbReference type="EMBL" id="BCE41768.1"/>
    </source>
</evidence>
<evidence type="ECO:0000313" key="1">
    <source>
        <dbReference type="EMBL" id="BCE32990.1"/>
    </source>
</evidence>